<accession>A0A2H3JPD9</accession>
<dbReference type="Proteomes" id="UP000218811">
    <property type="component" value="Unassembled WGS sequence"/>
</dbReference>
<dbReference type="OrthoDB" id="5419162at2759"/>
<dbReference type="OMA" id="YKATMKN"/>
<feature type="compositionally biased region" description="Basic and acidic residues" evidence="1">
    <location>
        <begin position="22"/>
        <end position="56"/>
    </location>
</feature>
<dbReference type="InterPro" id="IPR052670">
    <property type="entry name" value="UPF0654_domain"/>
</dbReference>
<sequence>MSLPTRQIGGHKAAINNPNVSDEAKEHSRQAIQELERDSETQDTREGYQEDKDEVRVNAGYKATMKNPNVSQEAKDNARELLEEKGAI</sequence>
<dbReference type="AlphaFoldDB" id="A0A2H3JPD9"/>
<proteinExistence type="predicted"/>
<dbReference type="InterPro" id="IPR018824">
    <property type="entry name" value="Conidiation-specific_6"/>
</dbReference>
<dbReference type="GO" id="GO:0005737">
    <property type="term" value="C:cytoplasm"/>
    <property type="evidence" value="ECO:0007669"/>
    <property type="project" value="TreeGrafter"/>
</dbReference>
<dbReference type="Pfam" id="PF10346">
    <property type="entry name" value="Con-6"/>
    <property type="match status" value="2"/>
</dbReference>
<evidence type="ECO:0000313" key="2">
    <source>
        <dbReference type="EMBL" id="PCH44042.1"/>
    </source>
</evidence>
<organism evidence="2 3">
    <name type="scientific">Wolfiporia cocos (strain MD-104)</name>
    <name type="common">Brown rot fungus</name>
    <dbReference type="NCBI Taxonomy" id="742152"/>
    <lineage>
        <taxon>Eukaryota</taxon>
        <taxon>Fungi</taxon>
        <taxon>Dikarya</taxon>
        <taxon>Basidiomycota</taxon>
        <taxon>Agaricomycotina</taxon>
        <taxon>Agaricomycetes</taxon>
        <taxon>Polyporales</taxon>
        <taxon>Phaeolaceae</taxon>
        <taxon>Wolfiporia</taxon>
    </lineage>
</organism>
<gene>
    <name evidence="2" type="ORF">WOLCODRAFT_90632</name>
</gene>
<feature type="region of interest" description="Disordered" evidence="1">
    <location>
        <begin position="1"/>
        <end position="76"/>
    </location>
</feature>
<keyword evidence="3" id="KW-1185">Reference proteome</keyword>
<evidence type="ECO:0000313" key="3">
    <source>
        <dbReference type="Proteomes" id="UP000218811"/>
    </source>
</evidence>
<dbReference type="PANTHER" id="PTHR36576:SF1">
    <property type="entry name" value="UPF0654 PROTEIN C11D3.01C-RELATED"/>
    <property type="match status" value="1"/>
</dbReference>
<name>A0A2H3JPD9_WOLCO</name>
<evidence type="ECO:0008006" key="4">
    <source>
        <dbReference type="Google" id="ProtNLM"/>
    </source>
</evidence>
<reference evidence="2 3" key="1">
    <citation type="journal article" date="2012" name="Science">
        <title>The Paleozoic origin of enzymatic lignin decomposition reconstructed from 31 fungal genomes.</title>
        <authorList>
            <person name="Floudas D."/>
            <person name="Binder M."/>
            <person name="Riley R."/>
            <person name="Barry K."/>
            <person name="Blanchette R.A."/>
            <person name="Henrissat B."/>
            <person name="Martinez A.T."/>
            <person name="Otillar R."/>
            <person name="Spatafora J.W."/>
            <person name="Yadav J.S."/>
            <person name="Aerts A."/>
            <person name="Benoit I."/>
            <person name="Boyd A."/>
            <person name="Carlson A."/>
            <person name="Copeland A."/>
            <person name="Coutinho P.M."/>
            <person name="de Vries R.P."/>
            <person name="Ferreira P."/>
            <person name="Findley K."/>
            <person name="Foster B."/>
            <person name="Gaskell J."/>
            <person name="Glotzer D."/>
            <person name="Gorecki P."/>
            <person name="Heitman J."/>
            <person name="Hesse C."/>
            <person name="Hori C."/>
            <person name="Igarashi K."/>
            <person name="Jurgens J.A."/>
            <person name="Kallen N."/>
            <person name="Kersten P."/>
            <person name="Kohler A."/>
            <person name="Kuees U."/>
            <person name="Kumar T.K.A."/>
            <person name="Kuo A."/>
            <person name="LaButti K."/>
            <person name="Larrondo L.F."/>
            <person name="Lindquist E."/>
            <person name="Ling A."/>
            <person name="Lombard V."/>
            <person name="Lucas S."/>
            <person name="Lundell T."/>
            <person name="Martin R."/>
            <person name="McLaughlin D.J."/>
            <person name="Morgenstern I."/>
            <person name="Morin E."/>
            <person name="Murat C."/>
            <person name="Nagy L.G."/>
            <person name="Nolan M."/>
            <person name="Ohm R.A."/>
            <person name="Patyshakuliyeva A."/>
            <person name="Rokas A."/>
            <person name="Ruiz-Duenas F.J."/>
            <person name="Sabat G."/>
            <person name="Salamov A."/>
            <person name="Samejima M."/>
            <person name="Schmutz J."/>
            <person name="Slot J.C."/>
            <person name="St John F."/>
            <person name="Stenlid J."/>
            <person name="Sun H."/>
            <person name="Sun S."/>
            <person name="Syed K."/>
            <person name="Tsang A."/>
            <person name="Wiebenga A."/>
            <person name="Young D."/>
            <person name="Pisabarro A."/>
            <person name="Eastwood D.C."/>
            <person name="Martin F."/>
            <person name="Cullen D."/>
            <person name="Grigoriev I.V."/>
            <person name="Hibbett D.S."/>
        </authorList>
    </citation>
    <scope>NUCLEOTIDE SEQUENCE [LARGE SCALE GENOMIC DNA]</scope>
    <source>
        <strain evidence="2 3">MD-104</strain>
    </source>
</reference>
<evidence type="ECO:0000256" key="1">
    <source>
        <dbReference type="SAM" id="MobiDB-lite"/>
    </source>
</evidence>
<dbReference type="PANTHER" id="PTHR36576">
    <property type="entry name" value="UPF0654 PROTEIN C11D3.01C-RELATED"/>
    <property type="match status" value="1"/>
</dbReference>
<protein>
    <recommendedName>
        <fullName evidence="4">Conidiation protein 6</fullName>
    </recommendedName>
</protein>
<dbReference type="EMBL" id="KB468157">
    <property type="protein sequence ID" value="PCH44042.1"/>
    <property type="molecule type" value="Genomic_DNA"/>
</dbReference>